<evidence type="ECO:0000256" key="1">
    <source>
        <dbReference type="ARBA" id="ARBA00010638"/>
    </source>
</evidence>
<dbReference type="eggNOG" id="COG0212">
    <property type="taxonomic scope" value="Bacteria"/>
</dbReference>
<dbReference type="EMBL" id="CP001649">
    <property type="protein sequence ID" value="ACS81760.1"/>
    <property type="molecule type" value="Genomic_DNA"/>
</dbReference>
<dbReference type="SUPFAM" id="SSF100950">
    <property type="entry name" value="NagB/RpiA/CoA transferase-like"/>
    <property type="match status" value="1"/>
</dbReference>
<evidence type="ECO:0000256" key="3">
    <source>
        <dbReference type="ARBA" id="ARBA00022840"/>
    </source>
</evidence>
<dbReference type="AlphaFoldDB" id="C6BU51"/>
<keyword evidence="3 4" id="KW-0067">ATP-binding</keyword>
<dbReference type="GO" id="GO:0005524">
    <property type="term" value="F:ATP binding"/>
    <property type="evidence" value="ECO:0007669"/>
    <property type="project" value="UniProtKB-KW"/>
</dbReference>
<keyword evidence="7" id="KW-1185">Reference proteome</keyword>
<dbReference type="RefSeq" id="WP_015853576.1">
    <property type="nucleotide sequence ID" value="NC_012881.1"/>
</dbReference>
<dbReference type="GO" id="GO:0030272">
    <property type="term" value="F:5-formyltetrahydrofolate cyclo-ligase activity"/>
    <property type="evidence" value="ECO:0007669"/>
    <property type="project" value="UniProtKB-EC"/>
</dbReference>
<dbReference type="InterPro" id="IPR037171">
    <property type="entry name" value="NagB/RpiA_transferase-like"/>
</dbReference>
<dbReference type="PIRSF" id="PIRSF006806">
    <property type="entry name" value="FTHF_cligase"/>
    <property type="match status" value="1"/>
</dbReference>
<dbReference type="HOGENOM" id="CLU_066245_2_2_7"/>
<keyword evidence="6" id="KW-0436">Ligase</keyword>
<dbReference type="GO" id="GO:0035999">
    <property type="term" value="P:tetrahydrofolate interconversion"/>
    <property type="evidence" value="ECO:0007669"/>
    <property type="project" value="TreeGrafter"/>
</dbReference>
<name>C6BU51_MARSD</name>
<dbReference type="Pfam" id="PF01812">
    <property type="entry name" value="5-FTHF_cyc-lig"/>
    <property type="match status" value="1"/>
</dbReference>
<evidence type="ECO:0000313" key="7">
    <source>
        <dbReference type="Proteomes" id="UP000002601"/>
    </source>
</evidence>
<dbReference type="PANTHER" id="PTHR23407:SF1">
    <property type="entry name" value="5-FORMYLTETRAHYDROFOLATE CYCLO-LIGASE"/>
    <property type="match status" value="1"/>
</dbReference>
<gene>
    <name evidence="6" type="ordered locus">Desal_3715</name>
</gene>
<feature type="binding site" evidence="4">
    <location>
        <begin position="6"/>
        <end position="10"/>
    </location>
    <ligand>
        <name>ATP</name>
        <dbReference type="ChEBI" id="CHEBI:30616"/>
    </ligand>
</feature>
<evidence type="ECO:0000256" key="4">
    <source>
        <dbReference type="PIRSR" id="PIRSR006806-1"/>
    </source>
</evidence>
<organism evidence="6 7">
    <name type="scientific">Maridesulfovibrio salexigens (strain ATCC 14822 / DSM 2638 / NCIMB 8403 / VKM B-1763)</name>
    <name type="common">Desulfovibrio salexigens</name>
    <dbReference type="NCBI Taxonomy" id="526222"/>
    <lineage>
        <taxon>Bacteria</taxon>
        <taxon>Pseudomonadati</taxon>
        <taxon>Thermodesulfobacteriota</taxon>
        <taxon>Desulfovibrionia</taxon>
        <taxon>Desulfovibrionales</taxon>
        <taxon>Desulfovibrionaceae</taxon>
        <taxon>Maridesulfovibrio</taxon>
    </lineage>
</organism>
<sequence length="194" mass="22155">MAELDKEIIRRQLLEKRSSLREADVDSMSSNIVDAIISLEQWEQAEEVLLYWPIRNEVDVRPLLKNAWEGNKRLFMPCCRKNEPGQMDFGVVRAEADLASGSFGIKEPCRTRCEFPDAVSPDLIIVPGVGFDRSGFRIGFGGGYYDRFLARPQKEGFLSVGVCYDFQLVEGFPVEPWDKAVQLVCTDKEKIWQK</sequence>
<evidence type="ECO:0000256" key="5">
    <source>
        <dbReference type="RuleBase" id="RU361279"/>
    </source>
</evidence>
<comment type="catalytic activity">
    <reaction evidence="5">
        <text>(6S)-5-formyl-5,6,7,8-tetrahydrofolate + ATP = (6R)-5,10-methenyltetrahydrofolate + ADP + phosphate</text>
        <dbReference type="Rhea" id="RHEA:10488"/>
        <dbReference type="ChEBI" id="CHEBI:30616"/>
        <dbReference type="ChEBI" id="CHEBI:43474"/>
        <dbReference type="ChEBI" id="CHEBI:57455"/>
        <dbReference type="ChEBI" id="CHEBI:57457"/>
        <dbReference type="ChEBI" id="CHEBI:456216"/>
        <dbReference type="EC" id="6.3.3.2"/>
    </reaction>
</comment>
<comment type="cofactor">
    <cofactor evidence="5">
        <name>Mg(2+)</name>
        <dbReference type="ChEBI" id="CHEBI:18420"/>
    </cofactor>
</comment>
<evidence type="ECO:0000313" key="6">
    <source>
        <dbReference type="EMBL" id="ACS81760.1"/>
    </source>
</evidence>
<dbReference type="EC" id="6.3.3.2" evidence="5"/>
<protein>
    <recommendedName>
        <fullName evidence="5">5-formyltetrahydrofolate cyclo-ligase</fullName>
        <ecNumber evidence="5">6.3.3.2</ecNumber>
    </recommendedName>
</protein>
<dbReference type="Proteomes" id="UP000002601">
    <property type="component" value="Chromosome"/>
</dbReference>
<accession>C6BU51</accession>
<dbReference type="Gene3D" id="3.40.50.10420">
    <property type="entry name" value="NagB/RpiA/CoA transferase-like"/>
    <property type="match status" value="1"/>
</dbReference>
<dbReference type="STRING" id="526222.Desal_3715"/>
<reference evidence="6 7" key="1">
    <citation type="submission" date="2009-06" db="EMBL/GenBank/DDBJ databases">
        <title>Complete sequence of Desulfovibrio salexigens DSM 2638.</title>
        <authorList>
            <consortium name="US DOE Joint Genome Institute"/>
            <person name="Lucas S."/>
            <person name="Copeland A."/>
            <person name="Lapidus A."/>
            <person name="Glavina del Rio T."/>
            <person name="Tice H."/>
            <person name="Bruce D."/>
            <person name="Goodwin L."/>
            <person name="Pitluck S."/>
            <person name="Munk A.C."/>
            <person name="Brettin T."/>
            <person name="Detter J.C."/>
            <person name="Han C."/>
            <person name="Tapia R."/>
            <person name="Larimer F."/>
            <person name="Land M."/>
            <person name="Hauser L."/>
            <person name="Kyrpides N."/>
            <person name="Anderson I."/>
            <person name="Wall J.D."/>
            <person name="Arkin A.P."/>
            <person name="Dehal P."/>
            <person name="Chivian D."/>
            <person name="Giles B."/>
            <person name="Hazen T.C."/>
        </authorList>
    </citation>
    <scope>NUCLEOTIDE SEQUENCE [LARGE SCALE GENOMIC DNA]</scope>
    <source>
        <strain evidence="7">ATCC 14822 / DSM 2638 / NCIMB 8403 / VKM B-1763</strain>
    </source>
</reference>
<proteinExistence type="inferred from homology"/>
<dbReference type="InterPro" id="IPR024185">
    <property type="entry name" value="FTHF_cligase-like_sf"/>
</dbReference>
<dbReference type="NCBIfam" id="TIGR02727">
    <property type="entry name" value="MTHFS_bact"/>
    <property type="match status" value="1"/>
</dbReference>
<feature type="binding site" evidence="4">
    <location>
        <begin position="137"/>
        <end position="145"/>
    </location>
    <ligand>
        <name>ATP</name>
        <dbReference type="ChEBI" id="CHEBI:30616"/>
    </ligand>
</feature>
<feature type="binding site" evidence="4">
    <location>
        <position position="57"/>
    </location>
    <ligand>
        <name>substrate</name>
    </ligand>
</feature>
<comment type="similarity">
    <text evidence="1 5">Belongs to the 5-formyltetrahydrofolate cyclo-ligase family.</text>
</comment>
<dbReference type="InterPro" id="IPR002698">
    <property type="entry name" value="FTHF_cligase"/>
</dbReference>
<dbReference type="KEGG" id="dsa:Desal_3715"/>
<evidence type="ECO:0000256" key="2">
    <source>
        <dbReference type="ARBA" id="ARBA00022741"/>
    </source>
</evidence>
<dbReference type="GO" id="GO:0009396">
    <property type="term" value="P:folic acid-containing compound biosynthetic process"/>
    <property type="evidence" value="ECO:0007669"/>
    <property type="project" value="TreeGrafter"/>
</dbReference>
<keyword evidence="2 4" id="KW-0547">Nucleotide-binding</keyword>
<keyword evidence="5" id="KW-0460">Magnesium</keyword>
<keyword evidence="5" id="KW-0479">Metal-binding</keyword>
<dbReference type="GO" id="GO:0046872">
    <property type="term" value="F:metal ion binding"/>
    <property type="evidence" value="ECO:0007669"/>
    <property type="project" value="UniProtKB-KW"/>
</dbReference>
<dbReference type="PANTHER" id="PTHR23407">
    <property type="entry name" value="ATPASE INHIBITOR/5-FORMYLTETRAHYDROFOLATE CYCLO-LIGASE"/>
    <property type="match status" value="1"/>
</dbReference>